<sequence length="95" mass="10178">MPYRPLACIALATLLVAGAAQASPQASAGQDTGAPSFADLSKDGKPLRRSDLPKDNEALRELRAHFGEADKDHNGSLDKSEYDAYIHKADAQKQN</sequence>
<reference evidence="4 5" key="1">
    <citation type="journal article" date="2024" name="Curr. Microbiol.">
        <title>Luteibacter sahnii sp. nov., A Novel Yellow-Colored Xanthomonadin Pigment Producing Probiotic Bacterium from Healthy Rice Seed Microbiome.</title>
        <authorList>
            <person name="Jaiswal G."/>
            <person name="Rana R."/>
            <person name="Nayak P.K."/>
            <person name="Chouhan R."/>
            <person name="Gandhi S.G."/>
            <person name="Patel H.K."/>
            <person name="Patil P.B."/>
        </authorList>
    </citation>
    <scope>NUCLEOTIDE SEQUENCE [LARGE SCALE GENOMIC DNA]</scope>
    <source>
        <strain evidence="4 5">PPL201</strain>
    </source>
</reference>
<evidence type="ECO:0000256" key="1">
    <source>
        <dbReference type="SAM" id="MobiDB-lite"/>
    </source>
</evidence>
<dbReference type="InterPro" id="IPR018247">
    <property type="entry name" value="EF_Hand_1_Ca_BS"/>
</dbReference>
<name>A0ABT6BB62_9GAMM</name>
<dbReference type="EMBL" id="JARJJS010000002">
    <property type="protein sequence ID" value="MDF4025346.1"/>
    <property type="molecule type" value="Genomic_DNA"/>
</dbReference>
<feature type="compositionally biased region" description="Basic and acidic residues" evidence="1">
    <location>
        <begin position="40"/>
        <end position="95"/>
    </location>
</feature>
<dbReference type="Proteomes" id="UP001528850">
    <property type="component" value="Unassembled WGS sequence"/>
</dbReference>
<dbReference type="PROSITE" id="PS00018">
    <property type="entry name" value="EF_HAND_1"/>
    <property type="match status" value="1"/>
</dbReference>
<feature type="chain" id="PRO_5046587028" description="EF-hand domain-containing protein" evidence="2">
    <location>
        <begin position="23"/>
        <end position="95"/>
    </location>
</feature>
<evidence type="ECO:0000256" key="2">
    <source>
        <dbReference type="SAM" id="SignalP"/>
    </source>
</evidence>
<evidence type="ECO:0000313" key="4">
    <source>
        <dbReference type="EMBL" id="MDF4025346.1"/>
    </source>
</evidence>
<evidence type="ECO:0000313" key="5">
    <source>
        <dbReference type="Proteomes" id="UP001528850"/>
    </source>
</evidence>
<dbReference type="InterPro" id="IPR002048">
    <property type="entry name" value="EF_hand_dom"/>
</dbReference>
<proteinExistence type="predicted"/>
<organism evidence="4 5">
    <name type="scientific">Luteibacter sahnii</name>
    <dbReference type="NCBI Taxonomy" id="3021977"/>
    <lineage>
        <taxon>Bacteria</taxon>
        <taxon>Pseudomonadati</taxon>
        <taxon>Pseudomonadota</taxon>
        <taxon>Gammaproteobacteria</taxon>
        <taxon>Lysobacterales</taxon>
        <taxon>Rhodanobacteraceae</taxon>
        <taxon>Luteibacter</taxon>
    </lineage>
</organism>
<comment type="caution">
    <text evidence="4">The sequence shown here is derived from an EMBL/GenBank/DDBJ whole genome shotgun (WGS) entry which is preliminary data.</text>
</comment>
<feature type="domain" description="EF-hand" evidence="3">
    <location>
        <begin position="57"/>
        <end position="92"/>
    </location>
</feature>
<dbReference type="PROSITE" id="PS50222">
    <property type="entry name" value="EF_HAND_2"/>
    <property type="match status" value="1"/>
</dbReference>
<gene>
    <name evidence="4" type="ORF">P3W24_10260</name>
</gene>
<feature type="compositionally biased region" description="Low complexity" evidence="1">
    <location>
        <begin position="20"/>
        <end position="30"/>
    </location>
</feature>
<dbReference type="Gene3D" id="1.10.238.10">
    <property type="entry name" value="EF-hand"/>
    <property type="match status" value="1"/>
</dbReference>
<evidence type="ECO:0000259" key="3">
    <source>
        <dbReference type="PROSITE" id="PS50222"/>
    </source>
</evidence>
<accession>A0ABT6BB62</accession>
<protein>
    <recommendedName>
        <fullName evidence="3">EF-hand domain-containing protein</fullName>
    </recommendedName>
</protein>
<feature type="region of interest" description="Disordered" evidence="1">
    <location>
        <begin position="20"/>
        <end position="95"/>
    </location>
</feature>
<keyword evidence="5" id="KW-1185">Reference proteome</keyword>
<feature type="signal peptide" evidence="2">
    <location>
        <begin position="1"/>
        <end position="22"/>
    </location>
</feature>
<keyword evidence="2" id="KW-0732">Signal</keyword>